<name>A0A4Y8AYK3_9FLAO</name>
<keyword evidence="1" id="KW-1133">Transmembrane helix</keyword>
<accession>A0A4Y8AYK3</accession>
<sequence>MKTSLKKSDLTLQNNRKTKVFIFFLVLTSIIWLLIELSKTYTSSAEFKIVYKNLPSDKLVQVKPISNVEVAIRAPGFSLLKRKIKSQKISLSLNSLLKKGTSHYILPNTQLSNLNAQLTGETEIIRILKDTIFIEIGKNSTKKVPIIPKTDIQFKLGYNFTEKLKVSPDSIFISGPNKYIDSIDYIATTQLKLYDIYENINEKLNLVIPKNTKNVVLSTNTVKLTAIVDKFTEGSFKIPVTVINQPDGINVNPFPKQIEVIFQAGLSNFNKINENSFLIVFDYKQYENDTTTHFLTPIIKQKSEYISSLKINPAHIEFLLQK</sequence>
<dbReference type="Gene3D" id="2.170.120.30">
    <property type="match status" value="1"/>
</dbReference>
<keyword evidence="1" id="KW-0812">Transmembrane</keyword>
<evidence type="ECO:0000256" key="1">
    <source>
        <dbReference type="SAM" id="Phobius"/>
    </source>
</evidence>
<dbReference type="Proteomes" id="UP000298517">
    <property type="component" value="Unassembled WGS sequence"/>
</dbReference>
<comment type="caution">
    <text evidence="2">The sequence shown here is derived from an EMBL/GenBank/DDBJ whole genome shotgun (WGS) entry which is preliminary data.</text>
</comment>
<dbReference type="Gene3D" id="2.170.120.40">
    <property type="entry name" value="YbbR-like domain"/>
    <property type="match status" value="1"/>
</dbReference>
<evidence type="ECO:0000313" key="3">
    <source>
        <dbReference type="Proteomes" id="UP000298517"/>
    </source>
</evidence>
<dbReference type="InterPro" id="IPR053154">
    <property type="entry name" value="c-di-AMP_regulator"/>
</dbReference>
<keyword evidence="3" id="KW-1185">Reference proteome</keyword>
<dbReference type="EMBL" id="SNQI01000001">
    <property type="protein sequence ID" value="TEW76938.1"/>
    <property type="molecule type" value="Genomic_DNA"/>
</dbReference>
<dbReference type="InterPro" id="IPR012505">
    <property type="entry name" value="YbbR"/>
</dbReference>
<proteinExistence type="predicted"/>
<feature type="transmembrane region" description="Helical" evidence="1">
    <location>
        <begin position="20"/>
        <end position="38"/>
    </location>
</feature>
<dbReference type="AlphaFoldDB" id="A0A4Y8AYK3"/>
<evidence type="ECO:0000313" key="2">
    <source>
        <dbReference type="EMBL" id="TEW76938.1"/>
    </source>
</evidence>
<dbReference type="OrthoDB" id="1150187at2"/>
<protein>
    <recommendedName>
        <fullName evidence="4">YbbR-like domain-containing protein</fullName>
    </recommendedName>
</protein>
<keyword evidence="1" id="KW-0472">Membrane</keyword>
<dbReference type="Pfam" id="PF07949">
    <property type="entry name" value="YbbR"/>
    <property type="match status" value="1"/>
</dbReference>
<dbReference type="PANTHER" id="PTHR37804">
    <property type="entry name" value="CDAA REGULATORY PROTEIN CDAR"/>
    <property type="match status" value="1"/>
</dbReference>
<organism evidence="2 3">
    <name type="scientific">Gramella jeungdoensis</name>
    <dbReference type="NCBI Taxonomy" id="708091"/>
    <lineage>
        <taxon>Bacteria</taxon>
        <taxon>Pseudomonadati</taxon>
        <taxon>Bacteroidota</taxon>
        <taxon>Flavobacteriia</taxon>
        <taxon>Flavobacteriales</taxon>
        <taxon>Flavobacteriaceae</taxon>
        <taxon>Christiangramia</taxon>
    </lineage>
</organism>
<gene>
    <name evidence="2" type="ORF">E2488_03570</name>
</gene>
<evidence type="ECO:0008006" key="4">
    <source>
        <dbReference type="Google" id="ProtNLM"/>
    </source>
</evidence>
<reference evidence="2 3" key="1">
    <citation type="journal article" date="2011" name="J. Microbiol.">
        <title>Gramella jeungdoensis sp. nov., isolated from a solar saltern in Korea.</title>
        <authorList>
            <person name="Joung Y."/>
            <person name="Kim H."/>
            <person name="Jang T."/>
            <person name="Ahn T.S."/>
            <person name="Joh K."/>
        </authorList>
    </citation>
    <scope>NUCLEOTIDE SEQUENCE [LARGE SCALE GENOMIC DNA]</scope>
    <source>
        <strain evidence="2 3">KCTC 23123</strain>
    </source>
</reference>
<dbReference type="RefSeq" id="WP_134246946.1">
    <property type="nucleotide sequence ID" value="NZ_SNQI01000001.1"/>
</dbReference>
<dbReference type="PANTHER" id="PTHR37804:SF1">
    <property type="entry name" value="CDAA REGULATORY PROTEIN CDAR"/>
    <property type="match status" value="1"/>
</dbReference>